<evidence type="ECO:0000313" key="8">
    <source>
        <dbReference type="Proteomes" id="UP000724672"/>
    </source>
</evidence>
<dbReference type="Pfam" id="PF04265">
    <property type="entry name" value="TPK_B1_binding"/>
    <property type="match status" value="1"/>
</dbReference>
<evidence type="ECO:0000256" key="4">
    <source>
        <dbReference type="ARBA" id="ARBA00022840"/>
    </source>
</evidence>
<dbReference type="Pfam" id="PF04263">
    <property type="entry name" value="TPK_catalytic"/>
    <property type="match status" value="1"/>
</dbReference>
<comment type="caution">
    <text evidence="7">The sequence shown here is derived from an EMBL/GenBank/DDBJ whole genome shotgun (WGS) entry which is preliminary data.</text>
</comment>
<dbReference type="EMBL" id="WSFT01000053">
    <property type="protein sequence ID" value="MBS4539744.1"/>
    <property type="molecule type" value="Genomic_DNA"/>
</dbReference>
<evidence type="ECO:0000313" key="7">
    <source>
        <dbReference type="EMBL" id="MBS4539744.1"/>
    </source>
</evidence>
<dbReference type="SMART" id="SM00983">
    <property type="entry name" value="TPK_B1_binding"/>
    <property type="match status" value="1"/>
</dbReference>
<dbReference type="Gene3D" id="3.40.50.10240">
    <property type="entry name" value="Thiamin pyrophosphokinase, catalytic domain"/>
    <property type="match status" value="1"/>
</dbReference>
<keyword evidence="3" id="KW-0418">Kinase</keyword>
<keyword evidence="1 7" id="KW-0808">Transferase</keyword>
<dbReference type="EC" id="2.7.6.2" evidence="5"/>
<dbReference type="CDD" id="cd07995">
    <property type="entry name" value="TPK"/>
    <property type="match status" value="1"/>
</dbReference>
<dbReference type="GO" id="GO:0006772">
    <property type="term" value="P:thiamine metabolic process"/>
    <property type="evidence" value="ECO:0007669"/>
    <property type="project" value="UniProtKB-UniRule"/>
</dbReference>
<dbReference type="PANTHER" id="PTHR41299">
    <property type="entry name" value="THIAMINE PYROPHOSPHOKINASE"/>
    <property type="match status" value="1"/>
</dbReference>
<accession>A0A942UV03</accession>
<dbReference type="InterPro" id="IPR036759">
    <property type="entry name" value="TPK_catalytic_sf"/>
</dbReference>
<dbReference type="GO" id="GO:0005524">
    <property type="term" value="F:ATP binding"/>
    <property type="evidence" value="ECO:0007669"/>
    <property type="project" value="UniProtKB-KW"/>
</dbReference>
<sequence>MIFINALIIGGGNFLSNKRVMDLVDNSDIIIVADGAGKYLYDIGILPDVLVGDFDTLSVKLLEYYKNSETKVYTFPPEKDKTDLELSIDYAIEQGIKNITMIGVLGTRMDHSLGNIMLLFKLSDRGVKARIIDDNNEILVIEKEITLTKNKFDYVSIVPLLEDLIGVTLKGFEYDTKNEKFFKSSTYGISNRLIDEKGIIKIDSGRGLLILSRD</sequence>
<dbReference type="GO" id="GO:0030975">
    <property type="term" value="F:thiamine binding"/>
    <property type="evidence" value="ECO:0007669"/>
    <property type="project" value="InterPro"/>
</dbReference>
<dbReference type="SUPFAM" id="SSF63862">
    <property type="entry name" value="Thiamin pyrophosphokinase, substrate-binding domain"/>
    <property type="match status" value="1"/>
</dbReference>
<dbReference type="InterPro" id="IPR053149">
    <property type="entry name" value="TPK"/>
</dbReference>
<keyword evidence="8" id="KW-1185">Reference proteome</keyword>
<organism evidence="7 8">
    <name type="scientific">Anaeromonas frigoriresistens</name>
    <dbReference type="NCBI Taxonomy" id="2683708"/>
    <lineage>
        <taxon>Bacteria</taxon>
        <taxon>Bacillati</taxon>
        <taxon>Bacillota</taxon>
        <taxon>Tissierellia</taxon>
        <taxon>Tissierellales</taxon>
        <taxon>Thermohalobacteraceae</taxon>
        <taxon>Anaeromonas</taxon>
    </lineage>
</organism>
<dbReference type="NCBIfam" id="TIGR01378">
    <property type="entry name" value="thi_PPkinase"/>
    <property type="match status" value="1"/>
</dbReference>
<dbReference type="Proteomes" id="UP000724672">
    <property type="component" value="Unassembled WGS sequence"/>
</dbReference>
<evidence type="ECO:0000256" key="2">
    <source>
        <dbReference type="ARBA" id="ARBA00022741"/>
    </source>
</evidence>
<dbReference type="PANTHER" id="PTHR41299:SF1">
    <property type="entry name" value="THIAMINE PYROPHOSPHOKINASE"/>
    <property type="match status" value="1"/>
</dbReference>
<evidence type="ECO:0000256" key="3">
    <source>
        <dbReference type="ARBA" id="ARBA00022777"/>
    </source>
</evidence>
<reference evidence="7" key="1">
    <citation type="submission" date="2019-12" db="EMBL/GenBank/DDBJ databases">
        <title>Clostridiaceae gen. nov. sp. nov., isolated from sediment in Xinjiang, China.</title>
        <authorList>
            <person name="Zhang R."/>
        </authorList>
    </citation>
    <scope>NUCLEOTIDE SEQUENCE</scope>
    <source>
        <strain evidence="7">D2Q-11</strain>
    </source>
</reference>
<dbReference type="SUPFAM" id="SSF63999">
    <property type="entry name" value="Thiamin pyrophosphokinase, catalytic domain"/>
    <property type="match status" value="1"/>
</dbReference>
<dbReference type="GO" id="GO:0004788">
    <property type="term" value="F:thiamine diphosphokinase activity"/>
    <property type="evidence" value="ECO:0007669"/>
    <property type="project" value="UniProtKB-UniRule"/>
</dbReference>
<dbReference type="InterPro" id="IPR007371">
    <property type="entry name" value="TPK_catalytic"/>
</dbReference>
<name>A0A942UV03_9FIRM</name>
<dbReference type="InterPro" id="IPR006282">
    <property type="entry name" value="Thi_PPkinase"/>
</dbReference>
<gene>
    <name evidence="7" type="ORF">GOQ27_14820</name>
</gene>
<dbReference type="GO" id="GO:0009229">
    <property type="term" value="P:thiamine diphosphate biosynthetic process"/>
    <property type="evidence" value="ECO:0007669"/>
    <property type="project" value="InterPro"/>
</dbReference>
<dbReference type="RefSeq" id="WP_203367660.1">
    <property type="nucleotide sequence ID" value="NZ_WSFT01000053.1"/>
</dbReference>
<keyword evidence="4" id="KW-0067">ATP-binding</keyword>
<dbReference type="AlphaFoldDB" id="A0A942UV03"/>
<dbReference type="InterPro" id="IPR036371">
    <property type="entry name" value="TPK_B1-bd_sf"/>
</dbReference>
<keyword evidence="2" id="KW-0547">Nucleotide-binding</keyword>
<evidence type="ECO:0000259" key="6">
    <source>
        <dbReference type="SMART" id="SM00983"/>
    </source>
</evidence>
<dbReference type="InterPro" id="IPR007373">
    <property type="entry name" value="Thiamin_PyroPKinase_B1-bd"/>
</dbReference>
<dbReference type="GO" id="GO:0016301">
    <property type="term" value="F:kinase activity"/>
    <property type="evidence" value="ECO:0007669"/>
    <property type="project" value="UniProtKB-KW"/>
</dbReference>
<evidence type="ECO:0000256" key="1">
    <source>
        <dbReference type="ARBA" id="ARBA00022679"/>
    </source>
</evidence>
<evidence type="ECO:0000256" key="5">
    <source>
        <dbReference type="NCBIfam" id="TIGR01378"/>
    </source>
</evidence>
<proteinExistence type="predicted"/>
<protein>
    <recommendedName>
        <fullName evidence="5">Thiamine diphosphokinase</fullName>
        <ecNumber evidence="5">2.7.6.2</ecNumber>
    </recommendedName>
</protein>
<feature type="domain" description="Thiamin pyrophosphokinase thiamin-binding" evidence="6">
    <location>
        <begin position="142"/>
        <end position="208"/>
    </location>
</feature>